<dbReference type="RefSeq" id="WP_377489596.1">
    <property type="nucleotide sequence ID" value="NZ_JBHUOX010000023.1"/>
</dbReference>
<protein>
    <submittedName>
        <fullName evidence="1">Uncharacterized protein</fullName>
    </submittedName>
</protein>
<dbReference type="EMBL" id="JBHUOX010000023">
    <property type="protein sequence ID" value="MFD3003029.1"/>
    <property type="molecule type" value="Genomic_DNA"/>
</dbReference>
<evidence type="ECO:0000313" key="2">
    <source>
        <dbReference type="Proteomes" id="UP001597641"/>
    </source>
</evidence>
<comment type="caution">
    <text evidence="1">The sequence shown here is derived from an EMBL/GenBank/DDBJ whole genome shotgun (WGS) entry which is preliminary data.</text>
</comment>
<evidence type="ECO:0000313" key="1">
    <source>
        <dbReference type="EMBL" id="MFD3003029.1"/>
    </source>
</evidence>
<sequence length="176" mass="19980">MKFLKNLLVLLVLVIGLTFTTHPAFSQETFYIKPWKGKHQIPTKNVVFVIDSLGNEESYRAFETIIEELSRHLKTSGIHCNTVRLEDFKTTEEESSSLMLFMSLAKPAYVYLGGKENDIPLCNRIIFKQVNFLAPKVKHNIATVISISIDKNDEAIKPLAEELSNKLSQHFAAVKN</sequence>
<keyword evidence="2" id="KW-1185">Reference proteome</keyword>
<reference evidence="2" key="1">
    <citation type="journal article" date="2019" name="Int. J. Syst. Evol. Microbiol.">
        <title>The Global Catalogue of Microorganisms (GCM) 10K type strain sequencing project: providing services to taxonomists for standard genome sequencing and annotation.</title>
        <authorList>
            <consortium name="The Broad Institute Genomics Platform"/>
            <consortium name="The Broad Institute Genome Sequencing Center for Infectious Disease"/>
            <person name="Wu L."/>
            <person name="Ma J."/>
        </authorList>
    </citation>
    <scope>NUCLEOTIDE SEQUENCE [LARGE SCALE GENOMIC DNA]</scope>
    <source>
        <strain evidence="2">KCTC 23984</strain>
    </source>
</reference>
<proteinExistence type="predicted"/>
<accession>A0ABW6BYZ8</accession>
<organism evidence="1 2">
    <name type="scientific">Pontibacter toksunensis</name>
    <dbReference type="NCBI Taxonomy" id="1332631"/>
    <lineage>
        <taxon>Bacteria</taxon>
        <taxon>Pseudomonadati</taxon>
        <taxon>Bacteroidota</taxon>
        <taxon>Cytophagia</taxon>
        <taxon>Cytophagales</taxon>
        <taxon>Hymenobacteraceae</taxon>
        <taxon>Pontibacter</taxon>
    </lineage>
</organism>
<name>A0ABW6BYZ8_9BACT</name>
<dbReference type="Proteomes" id="UP001597641">
    <property type="component" value="Unassembled WGS sequence"/>
</dbReference>
<gene>
    <name evidence="1" type="ORF">ACFS7Z_21875</name>
</gene>